<feature type="binding site" evidence="7">
    <location>
        <position position="108"/>
    </location>
    <ligand>
        <name>a divalent metal cation</name>
        <dbReference type="ChEBI" id="CHEBI:60240"/>
        <label>1</label>
    </ligand>
</feature>
<dbReference type="CDD" id="cd01310">
    <property type="entry name" value="TatD_DNAse"/>
    <property type="match status" value="1"/>
</dbReference>
<organism evidence="8 9">
    <name type="scientific">Adineta ricciae</name>
    <name type="common">Rotifer</name>
    <dbReference type="NCBI Taxonomy" id="249248"/>
    <lineage>
        <taxon>Eukaryota</taxon>
        <taxon>Metazoa</taxon>
        <taxon>Spiralia</taxon>
        <taxon>Gnathifera</taxon>
        <taxon>Rotifera</taxon>
        <taxon>Eurotatoria</taxon>
        <taxon>Bdelloidea</taxon>
        <taxon>Adinetida</taxon>
        <taxon>Adinetidae</taxon>
        <taxon>Adineta</taxon>
    </lineage>
</organism>
<dbReference type="SUPFAM" id="SSF51556">
    <property type="entry name" value="Metallo-dependent hydrolases"/>
    <property type="match status" value="1"/>
</dbReference>
<feature type="binding site" evidence="7">
    <location>
        <position position="171"/>
    </location>
    <ligand>
        <name>a divalent metal cation</name>
        <dbReference type="ChEBI" id="CHEBI:60240"/>
        <label>2</label>
    </ligand>
</feature>
<dbReference type="PROSITE" id="PS01091">
    <property type="entry name" value="TATD_3"/>
    <property type="match status" value="1"/>
</dbReference>
<protein>
    <recommendedName>
        <fullName evidence="5">Deoxyribonuclease TATDN1</fullName>
    </recommendedName>
</protein>
<evidence type="ECO:0000313" key="9">
    <source>
        <dbReference type="Proteomes" id="UP000663852"/>
    </source>
</evidence>
<evidence type="ECO:0000256" key="4">
    <source>
        <dbReference type="ARBA" id="ARBA00022801"/>
    </source>
</evidence>
<dbReference type="GO" id="GO:0046872">
    <property type="term" value="F:metal ion binding"/>
    <property type="evidence" value="ECO:0007669"/>
    <property type="project" value="UniProtKB-KW"/>
</dbReference>
<reference evidence="8" key="1">
    <citation type="submission" date="2021-02" db="EMBL/GenBank/DDBJ databases">
        <authorList>
            <person name="Nowell W R."/>
        </authorList>
    </citation>
    <scope>NUCLEOTIDE SEQUENCE</scope>
</reference>
<dbReference type="EMBL" id="CAJNOJ010000076">
    <property type="protein sequence ID" value="CAF1046340.1"/>
    <property type="molecule type" value="Genomic_DNA"/>
</dbReference>
<evidence type="ECO:0000256" key="5">
    <source>
        <dbReference type="ARBA" id="ARBA00039767"/>
    </source>
</evidence>
<dbReference type="OrthoDB" id="6079689at2759"/>
<accession>A0A814K561</accession>
<evidence type="ECO:0000256" key="1">
    <source>
        <dbReference type="ARBA" id="ARBA00009275"/>
    </source>
</evidence>
<dbReference type="PANTHER" id="PTHR10060">
    <property type="entry name" value="TATD FAMILY DEOXYRIBONUCLEASE"/>
    <property type="match status" value="1"/>
</dbReference>
<feature type="binding site" evidence="7">
    <location>
        <position position="219"/>
    </location>
    <ligand>
        <name>a divalent metal cation</name>
        <dbReference type="ChEBI" id="CHEBI:60240"/>
        <label>1</label>
    </ligand>
</feature>
<dbReference type="GO" id="GO:0008296">
    <property type="term" value="F:3'-5'-DNA exonuclease activity"/>
    <property type="evidence" value="ECO:0007669"/>
    <property type="project" value="TreeGrafter"/>
</dbReference>
<dbReference type="Pfam" id="PF01026">
    <property type="entry name" value="TatD_DNase"/>
    <property type="match status" value="1"/>
</dbReference>
<dbReference type="InterPro" id="IPR018228">
    <property type="entry name" value="DNase_TatD-rel_CS"/>
</dbReference>
<evidence type="ECO:0000256" key="7">
    <source>
        <dbReference type="PIRSR" id="PIRSR005902-1"/>
    </source>
</evidence>
<proteinExistence type="inferred from homology"/>
<comment type="caution">
    <text evidence="8">The sequence shown here is derived from an EMBL/GenBank/DDBJ whole genome shotgun (WGS) entry which is preliminary data.</text>
</comment>
<evidence type="ECO:0000313" key="8">
    <source>
        <dbReference type="EMBL" id="CAF1046340.1"/>
    </source>
</evidence>
<name>A0A814K561_ADIRI</name>
<dbReference type="PIRSF" id="PIRSF005902">
    <property type="entry name" value="DNase_TatD"/>
    <property type="match status" value="1"/>
</dbReference>
<dbReference type="InterPro" id="IPR032466">
    <property type="entry name" value="Metal_Hydrolase"/>
</dbReference>
<dbReference type="Proteomes" id="UP000663852">
    <property type="component" value="Unassembled WGS sequence"/>
</dbReference>
<dbReference type="GO" id="GO:0005829">
    <property type="term" value="C:cytosol"/>
    <property type="evidence" value="ECO:0007669"/>
    <property type="project" value="TreeGrafter"/>
</dbReference>
<keyword evidence="4" id="KW-0378">Hydrolase</keyword>
<gene>
    <name evidence="8" type="ORF">EDS130_LOCUS17194</name>
</gene>
<dbReference type="InterPro" id="IPR050891">
    <property type="entry name" value="TatD-type_Hydrolase"/>
</dbReference>
<dbReference type="AlphaFoldDB" id="A0A814K561"/>
<keyword evidence="2" id="KW-0540">Nuclease</keyword>
<dbReference type="PANTHER" id="PTHR10060:SF15">
    <property type="entry name" value="DEOXYRIBONUCLEASE TATDN1"/>
    <property type="match status" value="1"/>
</dbReference>
<dbReference type="Gene3D" id="3.20.20.140">
    <property type="entry name" value="Metal-dependent hydrolases"/>
    <property type="match status" value="1"/>
</dbReference>
<comment type="function">
    <text evidence="6">Deoxyribonuclease which catalyzes (in vitro) the decatenation of kinetoplast DNA, which are circular DNA catenated to each other, producing linear DNA molecules. Plays an important role in chromosomal segregation and cell cycle progression during eye development probably via its DNA decatenation activity.</text>
</comment>
<dbReference type="InterPro" id="IPR001130">
    <property type="entry name" value="TatD-like"/>
</dbReference>
<evidence type="ECO:0000256" key="2">
    <source>
        <dbReference type="ARBA" id="ARBA00022722"/>
    </source>
</evidence>
<comment type="similarity">
    <text evidence="1">Belongs to the metallo-dependent hydrolases superfamily. TatD-type hydrolase family.</text>
</comment>
<sequence>MYVYIGANLTDGMYQGIYGNSKKHESDLDQVIIRALQAGLDKIIITAGTHQETIQALELCAKHDNLFTTCGYHPTRCNEFNDSNENEILNQMMALFQKHPKKIVAIGEFGLDYERTQFCDIDQQKRYFEFQLKHLITLNKPLFLHNRAASKDLYDILHKYRDQITAGGVVHSFDGTLEEALKFIELGYFIGINGCSMKTQTNLDVIKQLPLEKILVETDAPWCGIKQSHASYSHVKTQFTSDMVKKEKWIAGKMIKDRNEPCTIIQICEVIHSIRGKQESFDDLCETIYLNTQRLFFSAE</sequence>
<keyword evidence="3 7" id="KW-0479">Metal-binding</keyword>
<evidence type="ECO:0000256" key="6">
    <source>
        <dbReference type="ARBA" id="ARBA00045223"/>
    </source>
</evidence>
<feature type="binding site" evidence="7">
    <location>
        <position position="145"/>
    </location>
    <ligand>
        <name>a divalent metal cation</name>
        <dbReference type="ChEBI" id="CHEBI:60240"/>
        <label>2</label>
    </ligand>
</feature>
<evidence type="ECO:0000256" key="3">
    <source>
        <dbReference type="ARBA" id="ARBA00022723"/>
    </source>
</evidence>